<dbReference type="HOGENOM" id="CLU_397094_0_0_1"/>
<sequence>MDEELSAQWLADAGLEASVYLPLFSQGDGVRLAALIELWRENCLDEALQALGVTALGARRCLTLAVERSAQQYTSGGLATSLRPETVISRTLEERAVTSKPVAGSIDISEKQVAKALSARPKPRQLDNQKNADTVGHSLTNDPVRGSALLETGSHAMERLSRTSAAAPAPEQRTERVPRQAKPSVGQKRKNSSAGNVRHEASSARQQTLFEWGIQRRVAEPVARTLVSRRMVASTVVPISDTSGETGGRPLESLALRLADGSHADEAHLESGKTLRRSVNIETGSGKTPDPRQLSNMHGTRSRHHPSKHVAGLPGCVVDSFRVPIRANDGYYHFFLTHYHADHYGGLRRTHFRPGCDRRLYASPITVSILQVEYQFDDAVLVRLPVGDPDGITIVDRPGSPGAKPVARVLACDANHCPGAVILIFQVFETGQTIIHCGDMRYNPICMNRDPVLRRFAATEGDHVQRVAYLHIDTTYSDPRYDFPPQEAVLRALVETAQRDAARAPSLFLCGTYFIGKERVWASLAKALGTNVYIDPSWKRKRRVLLDCVRSLPTDSWRFSDVLTERVEASCVHLVRMADVQPMRLLRFMRRAQSLGFRQVIGVMATGWCQASRPPRGCQRLDGSPADKCSLLERLVLPSNHSCILYKLPYSEHSSYSELRAFIDWIQPEQIVPTVATTAAHLQRLWPRRPASSR</sequence>
<dbReference type="GO" id="GO:0006303">
    <property type="term" value="P:double-strand break repair via nonhomologous end joining"/>
    <property type="evidence" value="ECO:0007669"/>
    <property type="project" value="TreeGrafter"/>
</dbReference>
<evidence type="ECO:0000256" key="2">
    <source>
        <dbReference type="ARBA" id="ARBA00010304"/>
    </source>
</evidence>
<dbReference type="Gene3D" id="1.10.150.50">
    <property type="entry name" value="Transcription Factor, Ets-1"/>
    <property type="match status" value="1"/>
</dbReference>
<evidence type="ECO:0000313" key="8">
    <source>
        <dbReference type="EMBL" id="BAM83416.1"/>
    </source>
</evidence>
<dbReference type="Proteomes" id="UP000007014">
    <property type="component" value="Chromosome 20"/>
</dbReference>
<dbReference type="PANTHER" id="PTHR23240">
    <property type="entry name" value="DNA CROSS-LINK REPAIR PROTEIN PSO2/SNM1-RELATED"/>
    <property type="match status" value="1"/>
</dbReference>
<feature type="region of interest" description="Disordered" evidence="6">
    <location>
        <begin position="161"/>
        <end position="204"/>
    </location>
</feature>
<dbReference type="Gene3D" id="3.40.50.12650">
    <property type="match status" value="1"/>
</dbReference>
<feature type="compositionally biased region" description="Polar residues" evidence="6">
    <location>
        <begin position="126"/>
        <end position="141"/>
    </location>
</feature>
<dbReference type="Gramene" id="CMT487CT">
    <property type="protein sequence ID" value="CMT487CT"/>
    <property type="gene ID" value="CMT487C"/>
</dbReference>
<proteinExistence type="inferred from homology"/>
<evidence type="ECO:0000259" key="7">
    <source>
        <dbReference type="Pfam" id="PF07522"/>
    </source>
</evidence>
<dbReference type="GO" id="GO:0035312">
    <property type="term" value="F:5'-3' DNA exonuclease activity"/>
    <property type="evidence" value="ECO:0007669"/>
    <property type="project" value="TreeGrafter"/>
</dbReference>
<evidence type="ECO:0000256" key="1">
    <source>
        <dbReference type="ARBA" id="ARBA00004123"/>
    </source>
</evidence>
<evidence type="ECO:0000256" key="4">
    <source>
        <dbReference type="ARBA" id="ARBA00023204"/>
    </source>
</evidence>
<dbReference type="GO" id="GO:0003684">
    <property type="term" value="F:damaged DNA binding"/>
    <property type="evidence" value="ECO:0007669"/>
    <property type="project" value="TreeGrafter"/>
</dbReference>
<keyword evidence="5" id="KW-0539">Nucleus</keyword>
<protein>
    <submittedName>
        <fullName evidence="8">Similar to DNA cross-link repair protein SNM1</fullName>
    </submittedName>
</protein>
<dbReference type="InterPro" id="IPR036866">
    <property type="entry name" value="RibonucZ/Hydroxyglut_hydro"/>
</dbReference>
<evidence type="ECO:0000256" key="6">
    <source>
        <dbReference type="SAM" id="MobiDB-lite"/>
    </source>
</evidence>
<keyword evidence="3" id="KW-0227">DNA damage</keyword>
<feature type="region of interest" description="Disordered" evidence="6">
    <location>
        <begin position="114"/>
        <end position="146"/>
    </location>
</feature>
<dbReference type="OrthoDB" id="262529at2759"/>
<dbReference type="SUPFAM" id="SSF56281">
    <property type="entry name" value="Metallo-hydrolase/oxidoreductase"/>
    <property type="match status" value="1"/>
</dbReference>
<feature type="region of interest" description="Disordered" evidence="6">
    <location>
        <begin position="267"/>
        <end position="309"/>
    </location>
</feature>
<dbReference type="Gene3D" id="3.60.15.10">
    <property type="entry name" value="Ribonuclease Z/Hydroxyacylglutathione hydrolase-like"/>
    <property type="match status" value="1"/>
</dbReference>
<accession>M1UXY6</accession>
<feature type="domain" description="DNA repair metallo-beta-lactamase" evidence="7">
    <location>
        <begin position="560"/>
        <end position="676"/>
    </location>
</feature>
<dbReference type="KEGG" id="cme:CYME_CMT487C"/>
<keyword evidence="9" id="KW-1185">Reference proteome</keyword>
<organism evidence="8 9">
    <name type="scientific">Cyanidioschyzon merolae (strain NIES-3377 / 10D)</name>
    <name type="common">Unicellular red alga</name>
    <dbReference type="NCBI Taxonomy" id="280699"/>
    <lineage>
        <taxon>Eukaryota</taxon>
        <taxon>Rhodophyta</taxon>
        <taxon>Bangiophyceae</taxon>
        <taxon>Cyanidiales</taxon>
        <taxon>Cyanidiaceae</taxon>
        <taxon>Cyanidioschyzon</taxon>
    </lineage>
</organism>
<name>M1UXY6_CYAM1</name>
<dbReference type="InterPro" id="IPR013761">
    <property type="entry name" value="SAM/pointed_sf"/>
</dbReference>
<comment type="similarity">
    <text evidence="2">Belongs to the DNA repair metallo-beta-lactamase (DRMBL) family.</text>
</comment>
<dbReference type="AlphaFoldDB" id="M1UXY6"/>
<keyword evidence="4" id="KW-0234">DNA repair</keyword>
<dbReference type="STRING" id="280699.M1UXY6"/>
<dbReference type="GO" id="GO:0005634">
    <property type="term" value="C:nucleus"/>
    <property type="evidence" value="ECO:0007669"/>
    <property type="project" value="UniProtKB-SubCell"/>
</dbReference>
<dbReference type="PANTHER" id="PTHR23240:SF6">
    <property type="entry name" value="DNA CROSS-LINK REPAIR 1A PROTEIN"/>
    <property type="match status" value="1"/>
</dbReference>
<dbReference type="Pfam" id="PF07522">
    <property type="entry name" value="DRMBL"/>
    <property type="match status" value="1"/>
</dbReference>
<gene>
    <name evidence="8" type="ORF">CYME_CMT487C</name>
</gene>
<dbReference type="GO" id="GO:0036297">
    <property type="term" value="P:interstrand cross-link repair"/>
    <property type="evidence" value="ECO:0007669"/>
    <property type="project" value="TreeGrafter"/>
</dbReference>
<evidence type="ECO:0000256" key="3">
    <source>
        <dbReference type="ARBA" id="ARBA00022763"/>
    </source>
</evidence>
<dbReference type="EMBL" id="AP006502">
    <property type="protein sequence ID" value="BAM83416.1"/>
    <property type="molecule type" value="Genomic_DNA"/>
</dbReference>
<dbReference type="InterPro" id="IPR011084">
    <property type="entry name" value="DRMBL"/>
</dbReference>
<dbReference type="RefSeq" id="XP_005539452.1">
    <property type="nucleotide sequence ID" value="XM_005539395.1"/>
</dbReference>
<evidence type="ECO:0000313" key="9">
    <source>
        <dbReference type="Proteomes" id="UP000007014"/>
    </source>
</evidence>
<dbReference type="eggNOG" id="KOG1361">
    <property type="taxonomic scope" value="Eukaryota"/>
</dbReference>
<reference evidence="8 9" key="2">
    <citation type="journal article" date="2007" name="BMC Biol.">
        <title>A 100%-complete sequence reveals unusually simple genomic features in the hot-spring red alga Cyanidioschyzon merolae.</title>
        <authorList>
            <person name="Nozaki H."/>
            <person name="Takano H."/>
            <person name="Misumi O."/>
            <person name="Terasawa K."/>
            <person name="Matsuzaki M."/>
            <person name="Maruyama S."/>
            <person name="Nishida K."/>
            <person name="Yagisawa F."/>
            <person name="Yoshida Y."/>
            <person name="Fujiwara T."/>
            <person name="Takio S."/>
            <person name="Tamura K."/>
            <person name="Chung S.J."/>
            <person name="Nakamura S."/>
            <person name="Kuroiwa H."/>
            <person name="Tanaka K."/>
            <person name="Sato N."/>
            <person name="Kuroiwa T."/>
        </authorList>
    </citation>
    <scope>NUCLEOTIDE SEQUENCE [LARGE SCALE GENOMIC DNA]</scope>
    <source>
        <strain evidence="8 9">10D</strain>
    </source>
</reference>
<dbReference type="GeneID" id="16998117"/>
<comment type="subcellular location">
    <subcellularLocation>
        <location evidence="1">Nucleus</location>
    </subcellularLocation>
</comment>
<evidence type="ECO:0000256" key="5">
    <source>
        <dbReference type="ARBA" id="ARBA00023242"/>
    </source>
</evidence>
<reference evidence="8 9" key="1">
    <citation type="journal article" date="2004" name="Nature">
        <title>Genome sequence of the ultrasmall unicellular red alga Cyanidioschyzon merolae 10D.</title>
        <authorList>
            <person name="Matsuzaki M."/>
            <person name="Misumi O."/>
            <person name="Shin-i T."/>
            <person name="Maruyama S."/>
            <person name="Takahara M."/>
            <person name="Miyagishima S."/>
            <person name="Mori T."/>
            <person name="Nishida K."/>
            <person name="Yagisawa F."/>
            <person name="Nishida K."/>
            <person name="Yoshida Y."/>
            <person name="Nishimura Y."/>
            <person name="Nakao S."/>
            <person name="Kobayashi T."/>
            <person name="Momoyama Y."/>
            <person name="Higashiyama T."/>
            <person name="Minoda A."/>
            <person name="Sano M."/>
            <person name="Nomoto H."/>
            <person name="Oishi K."/>
            <person name="Hayashi H."/>
            <person name="Ohta F."/>
            <person name="Nishizaka S."/>
            <person name="Haga S."/>
            <person name="Miura S."/>
            <person name="Morishita T."/>
            <person name="Kabeya Y."/>
            <person name="Terasawa K."/>
            <person name="Suzuki Y."/>
            <person name="Ishii Y."/>
            <person name="Asakawa S."/>
            <person name="Takano H."/>
            <person name="Ohta N."/>
            <person name="Kuroiwa H."/>
            <person name="Tanaka K."/>
            <person name="Shimizu N."/>
            <person name="Sugano S."/>
            <person name="Sato N."/>
            <person name="Nozaki H."/>
            <person name="Ogasawara N."/>
            <person name="Kohara Y."/>
            <person name="Kuroiwa T."/>
        </authorList>
    </citation>
    <scope>NUCLEOTIDE SEQUENCE [LARGE SCALE GENOMIC DNA]</scope>
    <source>
        <strain evidence="8 9">10D</strain>
    </source>
</reference>